<dbReference type="AlphaFoldDB" id="A0A6J7C606"/>
<protein>
    <submittedName>
        <fullName evidence="1">Unannotated protein</fullName>
    </submittedName>
</protein>
<name>A0A6J7C606_9ZZZZ</name>
<organism evidence="1">
    <name type="scientific">freshwater metagenome</name>
    <dbReference type="NCBI Taxonomy" id="449393"/>
    <lineage>
        <taxon>unclassified sequences</taxon>
        <taxon>metagenomes</taxon>
        <taxon>ecological metagenomes</taxon>
    </lineage>
</organism>
<proteinExistence type="predicted"/>
<reference evidence="1" key="1">
    <citation type="submission" date="2020-05" db="EMBL/GenBank/DDBJ databases">
        <authorList>
            <person name="Chiriac C."/>
            <person name="Salcher M."/>
            <person name="Ghai R."/>
            <person name="Kavagutti S V."/>
        </authorList>
    </citation>
    <scope>NUCLEOTIDE SEQUENCE</scope>
</reference>
<gene>
    <name evidence="1" type="ORF">UFOPK3268_01531</name>
</gene>
<accession>A0A6J7C606</accession>
<sequence length="114" mass="12106">MTDAVELLVGSGVLVDANPLGVVVGDRDHSHDPDLDDTAHHLAVDRVGRHLVANENAAGLELLEIVSALRVDLVGMGVDARREVDLGTRNTEEGVGVARSIGTRLFDIDHVIGR</sequence>
<dbReference type="EMBL" id="CAFBIZ010000234">
    <property type="protein sequence ID" value="CAB4852148.1"/>
    <property type="molecule type" value="Genomic_DNA"/>
</dbReference>
<evidence type="ECO:0000313" key="1">
    <source>
        <dbReference type="EMBL" id="CAB4852148.1"/>
    </source>
</evidence>